<accession>A0A090M0R1</accession>
<dbReference type="CDD" id="cd02440">
    <property type="entry name" value="AdoMet_MTases"/>
    <property type="match status" value="1"/>
</dbReference>
<evidence type="ECO:0000256" key="6">
    <source>
        <dbReference type="ARBA" id="ARBA00037932"/>
    </source>
</evidence>
<dbReference type="InParanoid" id="A0A090M0R1"/>
<evidence type="ECO:0000256" key="9">
    <source>
        <dbReference type="SAM" id="MobiDB-lite"/>
    </source>
</evidence>
<dbReference type="Gene3D" id="3.40.50.150">
    <property type="entry name" value="Vaccinia Virus protein VP39"/>
    <property type="match status" value="1"/>
</dbReference>
<keyword evidence="10" id="KW-0687">Ribonucleoprotein</keyword>
<dbReference type="KEGG" id="ota:OT_ostta04g05250"/>
<gene>
    <name evidence="10" type="ORF">OT_ostta04g05250</name>
</gene>
<dbReference type="RefSeq" id="XP_022838879.1">
    <property type="nucleotide sequence ID" value="XM_022984630.1"/>
</dbReference>
<proteinExistence type="inferred from homology"/>
<keyword evidence="5" id="KW-0949">S-adenosyl-L-methionine</keyword>
<reference evidence="10 11" key="2">
    <citation type="journal article" date="2014" name="BMC Genomics">
        <title>An improved genome of the model marine alga Ostreococcus tauri unfolds by assessing Illumina de novo assemblies.</title>
        <authorList>
            <person name="Blanc-Mathieu R."/>
            <person name="Verhelst B."/>
            <person name="Derelle E."/>
            <person name="Rombauts S."/>
            <person name="Bouget F.Y."/>
            <person name="Carre I."/>
            <person name="Chateau A."/>
            <person name="Eyre-Walker A."/>
            <person name="Grimsley N."/>
            <person name="Moreau H."/>
            <person name="Piegu B."/>
            <person name="Rivals E."/>
            <person name="Schackwitz W."/>
            <person name="Van de Peer Y."/>
            <person name="Piganeau G."/>
        </authorList>
    </citation>
    <scope>NUCLEOTIDE SEQUENCE [LARGE SCALE GENOMIC DNA]</scope>
    <source>
        <strain evidence="11">OTTH 0595 / CCAP 157/2 / RCC745</strain>
    </source>
</reference>
<dbReference type="SUPFAM" id="SSF53335">
    <property type="entry name" value="S-adenosyl-L-methionine-dependent methyltransferases"/>
    <property type="match status" value="1"/>
</dbReference>
<dbReference type="GeneID" id="34945794"/>
<dbReference type="PANTHER" id="PTHR43648">
    <property type="entry name" value="ELECTRON TRANSFER FLAVOPROTEIN BETA SUBUNIT LYSINE METHYLTRANSFERASE"/>
    <property type="match status" value="1"/>
</dbReference>
<keyword evidence="11" id="KW-1185">Reference proteome</keyword>
<evidence type="ECO:0000256" key="2">
    <source>
        <dbReference type="ARBA" id="ARBA00022490"/>
    </source>
</evidence>
<evidence type="ECO:0000313" key="11">
    <source>
        <dbReference type="Proteomes" id="UP000009170"/>
    </source>
</evidence>
<dbReference type="InterPro" id="IPR029063">
    <property type="entry name" value="SAM-dependent_MTases_sf"/>
</dbReference>
<dbReference type="GO" id="GO:0005840">
    <property type="term" value="C:ribosome"/>
    <property type="evidence" value="ECO:0007669"/>
    <property type="project" value="UniProtKB-KW"/>
</dbReference>
<dbReference type="GO" id="GO:0016279">
    <property type="term" value="F:protein-lysine N-methyltransferase activity"/>
    <property type="evidence" value="ECO:0007669"/>
    <property type="project" value="TreeGrafter"/>
</dbReference>
<keyword evidence="4" id="KW-0808">Transferase</keyword>
<dbReference type="Pfam" id="PF06325">
    <property type="entry name" value="PrmA"/>
    <property type="match status" value="1"/>
</dbReference>
<evidence type="ECO:0000256" key="8">
    <source>
        <dbReference type="ARBA" id="ARBA00042266"/>
    </source>
</evidence>
<dbReference type="FunCoup" id="A0A090M0R1">
    <property type="interactions" value="6"/>
</dbReference>
<organism evidence="10 11">
    <name type="scientific">Ostreococcus tauri</name>
    <name type="common">Marine green alga</name>
    <dbReference type="NCBI Taxonomy" id="70448"/>
    <lineage>
        <taxon>Eukaryota</taxon>
        <taxon>Viridiplantae</taxon>
        <taxon>Chlorophyta</taxon>
        <taxon>Mamiellophyceae</taxon>
        <taxon>Mamiellales</taxon>
        <taxon>Bathycoccaceae</taxon>
        <taxon>Ostreococcus</taxon>
    </lineage>
</organism>
<sequence>MRATVSRVVAHASSSIVRYRWISSRSSPPPRSPATPFASSSESWRDVNSLDGALDASDAPYVTIARVARSAVGALSDILLSMGASSVSTTDADRGTASEEEIFSSNTFVEAASDAARARVWARCDLTAYFDTKEHAVEAVRSAEMILGVKLDAAHDVARSNDWVEAVKESFSPIEVASGLNIVPNWVSDVDESAVNIMLEPGIAFGTGEHPTTRLCLRWLKKTISQRARTELVVDFGCGSGVLAIGALLLGAERAVGVDLARQAVQSSMDNAKLNGVEHRLSTFLGDGTDPGTPGANGQADVVIANILIQPVLELEPLFARYCKTGGEVALSGVLHGEQSASVVAKYSTHFDNLSVDEEGGWACVHGTRNAVPA</sequence>
<evidence type="ECO:0000256" key="7">
    <source>
        <dbReference type="ARBA" id="ARBA00041867"/>
    </source>
</evidence>
<evidence type="ECO:0000256" key="5">
    <source>
        <dbReference type="ARBA" id="ARBA00022691"/>
    </source>
</evidence>
<keyword evidence="2" id="KW-0963">Cytoplasm</keyword>
<dbReference type="GO" id="GO:0032259">
    <property type="term" value="P:methylation"/>
    <property type="evidence" value="ECO:0007669"/>
    <property type="project" value="UniProtKB-KW"/>
</dbReference>
<evidence type="ECO:0000256" key="3">
    <source>
        <dbReference type="ARBA" id="ARBA00022603"/>
    </source>
</evidence>
<evidence type="ECO:0000313" key="10">
    <source>
        <dbReference type="EMBL" id="CEF97771.1"/>
    </source>
</evidence>
<comment type="caution">
    <text evidence="10">The sequence shown here is derived from an EMBL/GenBank/DDBJ whole genome shotgun (WGS) entry which is preliminary data.</text>
</comment>
<dbReference type="NCBIfam" id="TIGR00406">
    <property type="entry name" value="prmA"/>
    <property type="match status" value="1"/>
</dbReference>
<protein>
    <recommendedName>
        <fullName evidence="8">ETFB lysine methyltransferase</fullName>
    </recommendedName>
    <alternativeName>
        <fullName evidence="7">Protein N-lysine methyltransferase METTL20</fullName>
    </alternativeName>
</protein>
<dbReference type="EMBL" id="CAID01000004">
    <property type="protein sequence ID" value="CEF97771.1"/>
    <property type="molecule type" value="Genomic_DNA"/>
</dbReference>
<dbReference type="HAMAP" id="MF_00735">
    <property type="entry name" value="Methyltr_PrmA"/>
    <property type="match status" value="1"/>
</dbReference>
<dbReference type="OrthoDB" id="419617at2759"/>
<dbReference type="InterPro" id="IPR050078">
    <property type="entry name" value="Ribosomal_L11_MeTrfase_PrmA"/>
</dbReference>
<dbReference type="PANTHER" id="PTHR43648:SF1">
    <property type="entry name" value="ELECTRON TRANSFER FLAVOPROTEIN BETA SUBUNIT LYSINE METHYLTRANSFERASE"/>
    <property type="match status" value="1"/>
</dbReference>
<keyword evidence="10" id="KW-0689">Ribosomal protein</keyword>
<evidence type="ECO:0000256" key="4">
    <source>
        <dbReference type="ARBA" id="ARBA00022679"/>
    </source>
</evidence>
<comment type="similarity">
    <text evidence="6">Belongs to the methyltransferase superfamily. ETFBKMT family.</text>
</comment>
<dbReference type="AlphaFoldDB" id="A0A090M0R1"/>
<evidence type="ECO:0000256" key="1">
    <source>
        <dbReference type="ARBA" id="ARBA00009741"/>
    </source>
</evidence>
<dbReference type="InterPro" id="IPR004498">
    <property type="entry name" value="Ribosomal_PrmA_MeTrfase"/>
</dbReference>
<reference evidence="11" key="1">
    <citation type="journal article" date="2006" name="Proc. Natl. Acad. Sci. U.S.A.">
        <title>Genome analysis of the smallest free-living eukaryote Ostreococcus tauri unveils many unique features.</title>
        <authorList>
            <person name="Derelle E."/>
            <person name="Ferraz C."/>
            <person name="Rombauts S."/>
            <person name="Rouze P."/>
            <person name="Worden A.Z."/>
            <person name="Robbens S."/>
            <person name="Partensky F."/>
            <person name="Degroeve S."/>
            <person name="Echeynie S."/>
            <person name="Cooke R."/>
            <person name="Saeys Y."/>
            <person name="Wuyts J."/>
            <person name="Jabbari K."/>
            <person name="Bowler C."/>
            <person name="Panaud O."/>
            <person name="Piegu B."/>
            <person name="Ball S.G."/>
            <person name="Ral J.-P."/>
            <person name="Bouget F.-Y."/>
            <person name="Piganeau G."/>
            <person name="De Baets B."/>
            <person name="Picard A."/>
            <person name="Delseny M."/>
            <person name="Demaille J."/>
            <person name="Van de Peer Y."/>
            <person name="Moreau H."/>
        </authorList>
    </citation>
    <scope>NUCLEOTIDE SEQUENCE [LARGE SCALE GENOMIC DNA]</scope>
    <source>
        <strain evidence="11">OTTH 0595 / CCAP 157/2 / RCC745</strain>
    </source>
</reference>
<dbReference type="Proteomes" id="UP000009170">
    <property type="component" value="Unassembled WGS sequence"/>
</dbReference>
<dbReference type="STRING" id="70448.A0A090M0R1"/>
<keyword evidence="3 10" id="KW-0489">Methyltransferase</keyword>
<comment type="similarity">
    <text evidence="1">Belongs to the methyltransferase superfamily. PrmA family.</text>
</comment>
<name>A0A090M0R1_OSTTA</name>
<feature type="region of interest" description="Disordered" evidence="9">
    <location>
        <begin position="23"/>
        <end position="42"/>
    </location>
</feature>